<dbReference type="RefSeq" id="WP_267144056.1">
    <property type="nucleotide sequence ID" value="NZ_JAODIL010000080.1"/>
</dbReference>
<organism evidence="7 8">
    <name type="scientific">Winslowiella arboricola</name>
    <dbReference type="NCBI Taxonomy" id="2978220"/>
    <lineage>
        <taxon>Bacteria</taxon>
        <taxon>Pseudomonadati</taxon>
        <taxon>Pseudomonadota</taxon>
        <taxon>Gammaproteobacteria</taxon>
        <taxon>Enterobacterales</taxon>
        <taxon>Erwiniaceae</taxon>
        <taxon>Winslowiella</taxon>
    </lineage>
</organism>
<protein>
    <submittedName>
        <fullName evidence="7">CCDC90 family protein</fullName>
    </submittedName>
</protein>
<comment type="subcellular location">
    <subcellularLocation>
        <location evidence="1">Membrane</location>
    </subcellularLocation>
</comment>
<evidence type="ECO:0000313" key="8">
    <source>
        <dbReference type="Proteomes" id="UP001064262"/>
    </source>
</evidence>
<gene>
    <name evidence="7" type="ORF">N5923_21460</name>
</gene>
<dbReference type="Pfam" id="PF07798">
    <property type="entry name" value="CCDC90-like"/>
    <property type="match status" value="1"/>
</dbReference>
<dbReference type="EMBL" id="JAODIM010000043">
    <property type="protein sequence ID" value="MCU5780062.1"/>
    <property type="molecule type" value="Genomic_DNA"/>
</dbReference>
<evidence type="ECO:0000256" key="2">
    <source>
        <dbReference type="ARBA" id="ARBA00022692"/>
    </source>
</evidence>
<keyword evidence="4" id="KW-0175">Coiled coil</keyword>
<keyword evidence="8" id="KW-1185">Reference proteome</keyword>
<keyword evidence="5 6" id="KW-0472">Membrane</keyword>
<dbReference type="AlphaFoldDB" id="A0A9J6PTP9"/>
<dbReference type="Proteomes" id="UP001064262">
    <property type="component" value="Unassembled WGS sequence"/>
</dbReference>
<evidence type="ECO:0000256" key="6">
    <source>
        <dbReference type="SAM" id="Phobius"/>
    </source>
</evidence>
<accession>A0A9J6PTP9</accession>
<evidence type="ECO:0000256" key="4">
    <source>
        <dbReference type="ARBA" id="ARBA00023054"/>
    </source>
</evidence>
<sequence length="137" mass="15474">MRGEFADYLRYAYIKGVIPMVAIPLDTHRAIKELQDAGINEKQAEAMVKLVGGVYNSEIATKSDLNLLHENIKSDLKCMRTDMNGMRTELESELKSIRTDLQSELKSIHTDLDWIKKFMLAIGLAALIAAVKYIFIV</sequence>
<reference evidence="7" key="1">
    <citation type="submission" date="2022-09" db="EMBL/GenBank/DDBJ databases">
        <title>Winslowiella arboricola sp. nov., isolated from bleeding cankers on broadleaf hosts.</title>
        <authorList>
            <person name="Brady C."/>
            <person name="Kaur S."/>
            <person name="Crampton B."/>
            <person name="Maddock D."/>
            <person name="Arnold D."/>
            <person name="Denman S."/>
        </authorList>
    </citation>
    <scope>NUCLEOTIDE SEQUENCE</scope>
    <source>
        <strain evidence="7">BAC 15a-03b</strain>
    </source>
</reference>
<keyword evidence="2 6" id="KW-0812">Transmembrane</keyword>
<feature type="transmembrane region" description="Helical" evidence="6">
    <location>
        <begin position="118"/>
        <end position="136"/>
    </location>
</feature>
<evidence type="ECO:0000313" key="7">
    <source>
        <dbReference type="EMBL" id="MCU5780062.1"/>
    </source>
</evidence>
<dbReference type="InterPro" id="IPR024461">
    <property type="entry name" value="CCDC90-like"/>
</dbReference>
<evidence type="ECO:0000256" key="3">
    <source>
        <dbReference type="ARBA" id="ARBA00022989"/>
    </source>
</evidence>
<comment type="caution">
    <text evidence="7">The sequence shown here is derived from an EMBL/GenBank/DDBJ whole genome shotgun (WGS) entry which is preliminary data.</text>
</comment>
<evidence type="ECO:0000256" key="5">
    <source>
        <dbReference type="ARBA" id="ARBA00023136"/>
    </source>
</evidence>
<name>A0A9J6PTP9_9GAMM</name>
<keyword evidence="3 6" id="KW-1133">Transmembrane helix</keyword>
<dbReference type="Gene3D" id="1.20.5.340">
    <property type="match status" value="1"/>
</dbReference>
<dbReference type="GO" id="GO:0016020">
    <property type="term" value="C:membrane"/>
    <property type="evidence" value="ECO:0007669"/>
    <property type="project" value="UniProtKB-SubCell"/>
</dbReference>
<evidence type="ECO:0000256" key="1">
    <source>
        <dbReference type="ARBA" id="ARBA00004370"/>
    </source>
</evidence>
<proteinExistence type="predicted"/>